<evidence type="ECO:0000313" key="1">
    <source>
        <dbReference type="EMBL" id="CAB4168212.1"/>
    </source>
</evidence>
<reference evidence="2" key="1">
    <citation type="submission" date="2020-05" db="EMBL/GenBank/DDBJ databases">
        <authorList>
            <person name="Chiriac C."/>
            <person name="Salcher M."/>
            <person name="Ghai R."/>
            <person name="Kavagutti S V."/>
        </authorList>
    </citation>
    <scope>NUCLEOTIDE SEQUENCE</scope>
</reference>
<dbReference type="EMBL" id="LR796819">
    <property type="protein sequence ID" value="CAB4168212.1"/>
    <property type="molecule type" value="Genomic_DNA"/>
</dbReference>
<dbReference type="EMBL" id="LR798457">
    <property type="protein sequence ID" value="CAB5238114.1"/>
    <property type="molecule type" value="Genomic_DNA"/>
</dbReference>
<sequence length="280" mass="28314">MAYPVVSAPYGLLPQNLIGGQVFAGSTRMYNIQYGYATDIFYGDFVVLSRGNVTRASVSTGTGLNQTVGIFLGCTYTNPTTKQKLFSQYWPASTAAGDCQAYVLDDPDAVFKAVVCSATTAVASAAMAMIGTNLSAINNTGSTTTGNSANAVLAPSATPVTTTLPLRLVGLVQESAISVSATGSSSSTTITLTGTGLPSAIPVGTDVAYIAANGQIIQTGSFVTTAAAAAATSVTINAAIAVPGSVVAIPSASTIVFTQFPEVLVKFNQALHGYYSATGA</sequence>
<evidence type="ECO:0000313" key="3">
    <source>
        <dbReference type="EMBL" id="CAB4205314.1"/>
    </source>
</evidence>
<organism evidence="2">
    <name type="scientific">uncultured Caudovirales phage</name>
    <dbReference type="NCBI Taxonomy" id="2100421"/>
    <lineage>
        <taxon>Viruses</taxon>
        <taxon>Duplodnaviria</taxon>
        <taxon>Heunggongvirae</taxon>
        <taxon>Uroviricota</taxon>
        <taxon>Caudoviricetes</taxon>
        <taxon>Peduoviridae</taxon>
        <taxon>Maltschvirus</taxon>
        <taxon>Maltschvirus maltsch</taxon>
    </lineage>
</organism>
<protein>
    <submittedName>
        <fullName evidence="2">Uncharacterized protein</fullName>
    </submittedName>
</protein>
<evidence type="ECO:0000313" key="4">
    <source>
        <dbReference type="EMBL" id="CAB5238114.1"/>
    </source>
</evidence>
<name>A0A6J5RDS8_9CAUD</name>
<evidence type="ECO:0000313" key="2">
    <source>
        <dbReference type="EMBL" id="CAB4195179.1"/>
    </source>
</evidence>
<dbReference type="EMBL" id="LR797358">
    <property type="protein sequence ID" value="CAB4205314.1"/>
    <property type="molecule type" value="Genomic_DNA"/>
</dbReference>
<accession>A0A6J5RDS8</accession>
<dbReference type="EMBL" id="LR797223">
    <property type="protein sequence ID" value="CAB4195179.1"/>
    <property type="molecule type" value="Genomic_DNA"/>
</dbReference>
<proteinExistence type="predicted"/>
<gene>
    <name evidence="2" type="ORF">UFOVP1276_89</name>
    <name evidence="3" type="ORF">UFOVP1403_66</name>
    <name evidence="4" type="ORF">UFOVP1507_50</name>
    <name evidence="1" type="ORF">UFOVP875_31</name>
</gene>